<dbReference type="VEuPathDB" id="FungiDB:PV10_06666"/>
<feature type="compositionally biased region" description="Low complexity" evidence="8">
    <location>
        <begin position="672"/>
        <end position="710"/>
    </location>
</feature>
<dbReference type="SMART" id="SM00066">
    <property type="entry name" value="GAL4"/>
    <property type="match status" value="1"/>
</dbReference>
<dbReference type="AlphaFoldDB" id="A0A0D1ZBX1"/>
<comment type="subcellular location">
    <subcellularLocation>
        <location evidence="1">Nucleus</location>
    </subcellularLocation>
</comment>
<keyword evidence="4" id="KW-0805">Transcription regulation</keyword>
<dbReference type="SMART" id="SM00906">
    <property type="entry name" value="Fungal_trans"/>
    <property type="match status" value="1"/>
</dbReference>
<organism evidence="10 11">
    <name type="scientific">Exophiala mesophila</name>
    <name type="common">Black yeast-like fungus</name>
    <dbReference type="NCBI Taxonomy" id="212818"/>
    <lineage>
        <taxon>Eukaryota</taxon>
        <taxon>Fungi</taxon>
        <taxon>Dikarya</taxon>
        <taxon>Ascomycota</taxon>
        <taxon>Pezizomycotina</taxon>
        <taxon>Eurotiomycetes</taxon>
        <taxon>Chaetothyriomycetidae</taxon>
        <taxon>Chaetothyriales</taxon>
        <taxon>Herpotrichiellaceae</taxon>
        <taxon>Exophiala</taxon>
    </lineage>
</organism>
<evidence type="ECO:0000256" key="3">
    <source>
        <dbReference type="ARBA" id="ARBA00022833"/>
    </source>
</evidence>
<keyword evidence="3" id="KW-0862">Zinc</keyword>
<keyword evidence="7" id="KW-0539">Nucleus</keyword>
<feature type="region of interest" description="Disordered" evidence="8">
    <location>
        <begin position="665"/>
        <end position="720"/>
    </location>
</feature>
<sequence length="953" mass="106292">MQSFALSSAPPSAQKNYVFVDEHNRHKRLKVMRACEGCRRRKIKCDSATTNTWPCAACVRLKLQCVPPIGGLDGDDGDDGPLAASQPSTIQPTQTPSQIPPLQQSQSYQSQLSTGPPVQSDPSLNYDAYAGYPRPPFQSLDKPYLDYYSTTQTFPGSLNAPYQATPQDLQYFAESQFPVKQERTDSTASDNFTAEDLMEHMGTLKIAENGVAPYIREEKGVGQGSIAPVHEAETESRIVAAFSTDAGSHIRIPPALMPFDEDAMDAFQTFFRDVHPYAPVLCRNHFYDQWHNDRSSLSPLVLEAIFANAGRLSDDPAQGAQWLALANKHETCFLDRPRLSTLQALILLLKARESAPKRGYYYRSWMTIKTAVSMAKDLELHEHYEIHNSGEDCDSDPVECLTKTRVWQTLLICETMVGAPQGRTDLGVDPSTVDISTHPPHSDMDDFEKAITRQFAYFVRNVRNIRLITEVSHKLKRKKDWGLEPELVKYNSTFRKWPAELPKDLQIIMPPKSGIPDISSHFLGNMHSYYYLAIVMLRRPQLSASQNYGADGAWKQHMSVSYDSAKMLCRLQEGILQKFDLIGLLCMQRGINFTIYAILTCIMIHLIAISSPDPEYNADARDYFVRHMRILERCMSAWPMQETEEQINALRAAFSADLNKPFQLRDSFPLGSPSDQSRPSPASQSQTSPPHQSTSQPPTQLHLQTPTPTQFPELQQPQATSSTYLPHHVNAVQNQSSYLATPPFSAHDSKPPTPIYSASYDIPEQTNQYSSVGASTGNYYTSQPSAQPQNEFNWNPTPIIHQFDTAFAIPPSALAPPPSMYGGSGTSPPISLQGSFSRQTNSPSIVQASSHPQPQQPYQVHQVQQQNYFTPPIGLQQQPPNLDNQQNNSPVGPGGMQQMASGIPTSGGEFGNIEAAPNAFHPSMQFVTPRQWQQSVQSVFAAGGMKRQWDYDH</sequence>
<proteinExistence type="predicted"/>
<keyword evidence="6" id="KW-0804">Transcription</keyword>
<dbReference type="OMA" id="WNAQHEN"/>
<dbReference type="PANTHER" id="PTHR31313:SF79">
    <property type="entry name" value="C6 FINGER DOMAIN-CONTAINING PROTEIN"/>
    <property type="match status" value="1"/>
</dbReference>
<dbReference type="InterPro" id="IPR007219">
    <property type="entry name" value="XnlR_reg_dom"/>
</dbReference>
<dbReference type="Pfam" id="PF00172">
    <property type="entry name" value="Zn_clus"/>
    <property type="match status" value="1"/>
</dbReference>
<evidence type="ECO:0000256" key="4">
    <source>
        <dbReference type="ARBA" id="ARBA00023015"/>
    </source>
</evidence>
<evidence type="ECO:0000256" key="7">
    <source>
        <dbReference type="ARBA" id="ARBA00023242"/>
    </source>
</evidence>
<feature type="region of interest" description="Disordered" evidence="8">
    <location>
        <begin position="817"/>
        <end position="853"/>
    </location>
</feature>
<feature type="compositionally biased region" description="Low complexity" evidence="8">
    <location>
        <begin position="85"/>
        <end position="114"/>
    </location>
</feature>
<evidence type="ECO:0000313" key="11">
    <source>
        <dbReference type="Proteomes" id="UP000054302"/>
    </source>
</evidence>
<dbReference type="SUPFAM" id="SSF57701">
    <property type="entry name" value="Zn2/Cys6 DNA-binding domain"/>
    <property type="match status" value="1"/>
</dbReference>
<dbReference type="EMBL" id="KN847523">
    <property type="protein sequence ID" value="KIV92207.1"/>
    <property type="molecule type" value="Genomic_DNA"/>
</dbReference>
<feature type="compositionally biased region" description="Polar residues" evidence="8">
    <location>
        <begin position="826"/>
        <end position="845"/>
    </location>
</feature>
<evidence type="ECO:0000256" key="6">
    <source>
        <dbReference type="ARBA" id="ARBA00023163"/>
    </source>
</evidence>
<dbReference type="PROSITE" id="PS00463">
    <property type="entry name" value="ZN2_CY6_FUNGAL_1"/>
    <property type="match status" value="1"/>
</dbReference>
<accession>A0A0D1ZBX1</accession>
<dbReference type="OrthoDB" id="2283631at2759"/>
<evidence type="ECO:0000256" key="1">
    <source>
        <dbReference type="ARBA" id="ARBA00004123"/>
    </source>
</evidence>
<dbReference type="InterPro" id="IPR036864">
    <property type="entry name" value="Zn2-C6_fun-type_DNA-bd_sf"/>
</dbReference>
<dbReference type="GO" id="GO:0005634">
    <property type="term" value="C:nucleus"/>
    <property type="evidence" value="ECO:0007669"/>
    <property type="project" value="UniProtKB-SubCell"/>
</dbReference>
<reference evidence="10 11" key="1">
    <citation type="submission" date="2015-01" db="EMBL/GenBank/DDBJ databases">
        <title>The Genome Sequence of Exophiala mesophila CBS40295.</title>
        <authorList>
            <consortium name="The Broad Institute Genomics Platform"/>
            <person name="Cuomo C."/>
            <person name="de Hoog S."/>
            <person name="Gorbushina A."/>
            <person name="Stielow B."/>
            <person name="Teixiera M."/>
            <person name="Abouelleil A."/>
            <person name="Chapman S.B."/>
            <person name="Priest M."/>
            <person name="Young S.K."/>
            <person name="Wortman J."/>
            <person name="Nusbaum C."/>
            <person name="Birren B."/>
        </authorList>
    </citation>
    <scope>NUCLEOTIDE SEQUENCE [LARGE SCALE GENOMIC DNA]</scope>
    <source>
        <strain evidence="10 11">CBS 40295</strain>
    </source>
</reference>
<gene>
    <name evidence="10" type="ORF">PV10_06666</name>
</gene>
<evidence type="ECO:0000313" key="10">
    <source>
        <dbReference type="EMBL" id="KIV92207.1"/>
    </source>
</evidence>
<name>A0A0D1ZBX1_EXOME</name>
<dbReference type="HOGENOM" id="CLU_009617_1_0_1"/>
<dbReference type="CDD" id="cd12148">
    <property type="entry name" value="fungal_TF_MHR"/>
    <property type="match status" value="1"/>
</dbReference>
<evidence type="ECO:0000256" key="2">
    <source>
        <dbReference type="ARBA" id="ARBA00022723"/>
    </source>
</evidence>
<evidence type="ECO:0000256" key="5">
    <source>
        <dbReference type="ARBA" id="ARBA00023125"/>
    </source>
</evidence>
<dbReference type="Proteomes" id="UP000054302">
    <property type="component" value="Unassembled WGS sequence"/>
</dbReference>
<dbReference type="STRING" id="212818.A0A0D1ZBX1"/>
<feature type="domain" description="Zn(2)-C6 fungal-type" evidence="9">
    <location>
        <begin position="34"/>
        <end position="66"/>
    </location>
</feature>
<dbReference type="GO" id="GO:0006351">
    <property type="term" value="P:DNA-templated transcription"/>
    <property type="evidence" value="ECO:0007669"/>
    <property type="project" value="InterPro"/>
</dbReference>
<dbReference type="PANTHER" id="PTHR31313">
    <property type="entry name" value="TY1 ENHANCER ACTIVATOR"/>
    <property type="match status" value="1"/>
</dbReference>
<keyword evidence="5" id="KW-0238">DNA-binding</keyword>
<dbReference type="CDD" id="cd00067">
    <property type="entry name" value="GAL4"/>
    <property type="match status" value="1"/>
</dbReference>
<evidence type="ECO:0000256" key="8">
    <source>
        <dbReference type="SAM" id="MobiDB-lite"/>
    </source>
</evidence>
<dbReference type="GO" id="GO:0000981">
    <property type="term" value="F:DNA-binding transcription factor activity, RNA polymerase II-specific"/>
    <property type="evidence" value="ECO:0007669"/>
    <property type="project" value="InterPro"/>
</dbReference>
<protein>
    <recommendedName>
        <fullName evidence="9">Zn(2)-C6 fungal-type domain-containing protein</fullName>
    </recommendedName>
</protein>
<feature type="region of interest" description="Disordered" evidence="8">
    <location>
        <begin position="72"/>
        <end position="132"/>
    </location>
</feature>
<dbReference type="GO" id="GO:0008270">
    <property type="term" value="F:zinc ion binding"/>
    <property type="evidence" value="ECO:0007669"/>
    <property type="project" value="InterPro"/>
</dbReference>
<dbReference type="PROSITE" id="PS50048">
    <property type="entry name" value="ZN2_CY6_FUNGAL_2"/>
    <property type="match status" value="1"/>
</dbReference>
<keyword evidence="11" id="KW-1185">Reference proteome</keyword>
<dbReference type="RefSeq" id="XP_016223781.1">
    <property type="nucleotide sequence ID" value="XM_016371488.1"/>
</dbReference>
<dbReference type="InterPro" id="IPR051615">
    <property type="entry name" value="Transcr_Regulatory_Elem"/>
</dbReference>
<dbReference type="InterPro" id="IPR001138">
    <property type="entry name" value="Zn2Cys6_DnaBD"/>
</dbReference>
<keyword evidence="2" id="KW-0479">Metal-binding</keyword>
<evidence type="ECO:0000259" key="9">
    <source>
        <dbReference type="PROSITE" id="PS50048"/>
    </source>
</evidence>
<dbReference type="GeneID" id="27324511"/>
<dbReference type="GO" id="GO:0003677">
    <property type="term" value="F:DNA binding"/>
    <property type="evidence" value="ECO:0007669"/>
    <property type="project" value="UniProtKB-KW"/>
</dbReference>
<dbReference type="Pfam" id="PF04082">
    <property type="entry name" value="Fungal_trans"/>
    <property type="match status" value="1"/>
</dbReference>
<dbReference type="Gene3D" id="4.10.240.10">
    <property type="entry name" value="Zn(2)-C6 fungal-type DNA-binding domain"/>
    <property type="match status" value="1"/>
</dbReference>